<name>A0ABR4BGA3_9LECA</name>
<evidence type="ECO:0000256" key="1">
    <source>
        <dbReference type="ARBA" id="ARBA00009003"/>
    </source>
</evidence>
<evidence type="ECO:0000313" key="2">
    <source>
        <dbReference type="EMBL" id="KAL2056846.1"/>
    </source>
</evidence>
<comment type="similarity">
    <text evidence="1">Belongs to the glycosyltransferase 32 family.</text>
</comment>
<dbReference type="PANTHER" id="PTHR46830">
    <property type="entry name" value="TRANSFERASE, PUTATIVE-RELATED"/>
    <property type="match status" value="1"/>
</dbReference>
<evidence type="ECO:0000313" key="3">
    <source>
        <dbReference type="Proteomes" id="UP001590951"/>
    </source>
</evidence>
<dbReference type="InterPro" id="IPR007577">
    <property type="entry name" value="GlycoTrfase_DXD_sugar-bd_CS"/>
</dbReference>
<sequence length="402" mass="45452">MFHLTSKSASNTKTIWAALALVLVSVFLLLPSLGPHSFVPGSLHIPSLHKTTQGSSTIPNIVHFVHLSYPNSTAPFEFPFRQFVAVYSAWYYLRPETIYIWTNVEEGSIEGWIKKAKSPYTQAVSDLPGVEFKHHDTTNQTTNGTKIDLLPNQSDFVRTDILMKYGGIYLDDDSYILRDLKPLRHLHYDNVVGRQVNGEICPAVILAAPNNKLMATYHALQDVVFKFGEWADHATVLLTTLVREFQSPDSQALVLDRDSFFPSSWYPEDLEKLYRVHPDGGLDIINNKPTENITDFIANFKLKEPKTWKRDWRPSYALHGWTSGIDHSFDEKKQLELFGQDQGITLDYVLARSSNFALAVYPTVRHAVDAGVLIHVPDGSLQMGSAAVTDADELRRVKGHWR</sequence>
<dbReference type="Proteomes" id="UP001590951">
    <property type="component" value="Unassembled WGS sequence"/>
</dbReference>
<dbReference type="SUPFAM" id="SSF53448">
    <property type="entry name" value="Nucleotide-diphospho-sugar transferases"/>
    <property type="match status" value="1"/>
</dbReference>
<reference evidence="2 3" key="1">
    <citation type="submission" date="2024-09" db="EMBL/GenBank/DDBJ databases">
        <title>Rethinking Asexuality: The Enigmatic Case of Functional Sexual Genes in Lepraria (Stereocaulaceae).</title>
        <authorList>
            <person name="Doellman M."/>
            <person name="Sun Y."/>
            <person name="Barcenas-Pena A."/>
            <person name="Lumbsch H.T."/>
            <person name="Grewe F."/>
        </authorList>
    </citation>
    <scope>NUCLEOTIDE SEQUENCE [LARGE SCALE GENOMIC DNA]</scope>
    <source>
        <strain evidence="2 3">Grewe 0041</strain>
    </source>
</reference>
<dbReference type="EMBL" id="JBHFEH010000006">
    <property type="protein sequence ID" value="KAL2056846.1"/>
    <property type="molecule type" value="Genomic_DNA"/>
</dbReference>
<dbReference type="Pfam" id="PF04488">
    <property type="entry name" value="Gly_transf_sug"/>
    <property type="match status" value="1"/>
</dbReference>
<accession>A0ABR4BGA3</accession>
<organism evidence="2 3">
    <name type="scientific">Lepraria finkii</name>
    <dbReference type="NCBI Taxonomy" id="1340010"/>
    <lineage>
        <taxon>Eukaryota</taxon>
        <taxon>Fungi</taxon>
        <taxon>Dikarya</taxon>
        <taxon>Ascomycota</taxon>
        <taxon>Pezizomycotina</taxon>
        <taxon>Lecanoromycetes</taxon>
        <taxon>OSLEUM clade</taxon>
        <taxon>Lecanoromycetidae</taxon>
        <taxon>Lecanorales</taxon>
        <taxon>Lecanorineae</taxon>
        <taxon>Stereocaulaceae</taxon>
        <taxon>Lepraria</taxon>
    </lineage>
</organism>
<comment type="caution">
    <text evidence="2">The sequence shown here is derived from an EMBL/GenBank/DDBJ whole genome shotgun (WGS) entry which is preliminary data.</text>
</comment>
<keyword evidence="3" id="KW-1185">Reference proteome</keyword>
<gene>
    <name evidence="2" type="ORF">ABVK25_002585</name>
</gene>
<protein>
    <submittedName>
        <fullName evidence="2">Uncharacterized protein</fullName>
    </submittedName>
</protein>
<dbReference type="Gene3D" id="3.90.550.20">
    <property type="match status" value="1"/>
</dbReference>
<dbReference type="InterPro" id="IPR029044">
    <property type="entry name" value="Nucleotide-diphossugar_trans"/>
</dbReference>
<dbReference type="PANTHER" id="PTHR46830:SF2">
    <property type="entry name" value="ALPHA-1,4-N-ACETYLGLUCOSAMINYLTRANSFERASE"/>
    <property type="match status" value="1"/>
</dbReference>
<proteinExistence type="inferred from homology"/>